<evidence type="ECO:0000256" key="15">
    <source>
        <dbReference type="SAM" id="MobiDB-lite"/>
    </source>
</evidence>
<keyword evidence="5 16" id="KW-0812">Transmembrane</keyword>
<evidence type="ECO:0000256" key="7">
    <source>
        <dbReference type="ARBA" id="ARBA00023136"/>
    </source>
</evidence>
<keyword evidence="7 16" id="KW-0472">Membrane</keyword>
<dbReference type="PANTHER" id="PTHR15168:SF0">
    <property type="entry name" value="CYTOCHROME B-245 LIGHT CHAIN"/>
    <property type="match status" value="1"/>
</dbReference>
<dbReference type="OrthoDB" id="2445232at2759"/>
<feature type="transmembrane region" description="Helical" evidence="16">
    <location>
        <begin position="39"/>
        <end position="56"/>
    </location>
</feature>
<reference evidence="17" key="1">
    <citation type="submission" date="2021-10" db="EMBL/GenBank/DDBJ databases">
        <title>Tropical sea cucumber genome reveals ecological adaptation and Cuvierian tubules defense mechanism.</title>
        <authorList>
            <person name="Chen T."/>
        </authorList>
    </citation>
    <scope>NUCLEOTIDE SEQUENCE</scope>
    <source>
        <strain evidence="17">Nanhai2018</strain>
        <tissue evidence="17">Muscle</tissue>
    </source>
</reference>
<protein>
    <recommendedName>
        <fullName evidence="3">Cytochrome b-245 light chain</fullName>
    </recommendedName>
    <alternativeName>
        <fullName evidence="11">Cytochrome b(558) alpha chain</fullName>
    </alternativeName>
    <alternativeName>
        <fullName evidence="10">Cytochrome b558 subunit alpha</fullName>
    </alternativeName>
    <alternativeName>
        <fullName evidence="13">Neutrophil cytochrome b 22 kDa polypeptide</fullName>
    </alternativeName>
    <alternativeName>
        <fullName evidence="12">Superoxide-generating NADPH oxidase light chain subunit</fullName>
    </alternativeName>
    <alternativeName>
        <fullName evidence="8">p22 phagocyte B-cytochrome</fullName>
    </alternativeName>
    <alternativeName>
        <fullName evidence="9">p22-phox</fullName>
    </alternativeName>
</protein>
<evidence type="ECO:0000256" key="16">
    <source>
        <dbReference type="SAM" id="Phobius"/>
    </source>
</evidence>
<dbReference type="InterPro" id="IPR007732">
    <property type="entry name" value="Cyt_b558_asu"/>
</dbReference>
<comment type="similarity">
    <text evidence="2">Belongs to the p22phox family.</text>
</comment>
<comment type="subunit">
    <text evidence="14">Component of the phagocyte NADPH oxidase core complex/cytochrome b558 complex, composed of CYBB (heavy chain (beta)) and CYBA (light chain (alpha)). Component of the phagocyte NADPH oxidase complex composed of an obligatory core heterodimer formed by the membrane proteins CYBA and CYBB and the cytosolic regulatory subunits NCF1/p47-phox, NCF2/p67-phox, NCF4/p40-phox and the small GTPase RAC1 or RAC2. Interacts with NCF1 (via SH3 domain). Interacts with SH3PXD2A. Interacts with DUOX1, DUOX2 and TPO. Interacts with NOX4; this interaction mediates superoxide generation. Interacts with calprotectin (S100A8/9). Interacts with GBP7. Interacts with NOXO1. Forms a heterodimer with NOX3 and is essential for activity and cell membrane localization of NOX3. Interacts with NOX1.</text>
</comment>
<evidence type="ECO:0000313" key="18">
    <source>
        <dbReference type="Proteomes" id="UP001152320"/>
    </source>
</evidence>
<evidence type="ECO:0000256" key="1">
    <source>
        <dbReference type="ARBA" id="ARBA00004236"/>
    </source>
</evidence>
<proteinExistence type="inferred from homology"/>
<comment type="caution">
    <text evidence="17">The sequence shown here is derived from an EMBL/GenBank/DDBJ whole genome shotgun (WGS) entry which is preliminary data.</text>
</comment>
<dbReference type="Pfam" id="PF05038">
    <property type="entry name" value="Cytochrom_B558a"/>
    <property type="match status" value="1"/>
</dbReference>
<keyword evidence="18" id="KW-1185">Reference proteome</keyword>
<comment type="subcellular location">
    <subcellularLocation>
        <location evidence="1">Cell membrane</location>
    </subcellularLocation>
</comment>
<feature type="compositionally biased region" description="Pro residues" evidence="15">
    <location>
        <begin position="149"/>
        <end position="159"/>
    </location>
</feature>
<evidence type="ECO:0000256" key="5">
    <source>
        <dbReference type="ARBA" id="ARBA00022692"/>
    </source>
</evidence>
<evidence type="ECO:0000256" key="12">
    <source>
        <dbReference type="ARBA" id="ARBA00032067"/>
    </source>
</evidence>
<evidence type="ECO:0000256" key="2">
    <source>
        <dbReference type="ARBA" id="ARBA00010590"/>
    </source>
</evidence>
<feature type="transmembrane region" description="Helical" evidence="16">
    <location>
        <begin position="77"/>
        <end position="98"/>
    </location>
</feature>
<sequence>MTGGNQEWAMWANEHAFISGVVMIMGGITGSINFDGRGFAIYSIVAGVVVCLMEYARSVRRKGTTVERRYQTILQPVISAGSPVLTNYYFRFGLYLIMCIPCAFQLPTLIGGISLLIAALIYFKAALGGESWSTITKMQRKKTLTDRPPQNPPPRPPVQPTAGNGMGKENNGFSEGSH</sequence>
<dbReference type="PANTHER" id="PTHR15168">
    <property type="entry name" value="CYTOCHROME B-245 LIGHT CHAIN"/>
    <property type="match status" value="1"/>
</dbReference>
<feature type="region of interest" description="Disordered" evidence="15">
    <location>
        <begin position="138"/>
        <end position="178"/>
    </location>
</feature>
<evidence type="ECO:0000256" key="6">
    <source>
        <dbReference type="ARBA" id="ARBA00022989"/>
    </source>
</evidence>
<evidence type="ECO:0000256" key="10">
    <source>
        <dbReference type="ARBA" id="ARBA00031067"/>
    </source>
</evidence>
<name>A0A9Q1CB54_HOLLE</name>
<evidence type="ECO:0000256" key="3">
    <source>
        <dbReference type="ARBA" id="ARBA00017733"/>
    </source>
</evidence>
<dbReference type="EMBL" id="JAIZAY010000005">
    <property type="protein sequence ID" value="KAJ8042453.1"/>
    <property type="molecule type" value="Genomic_DNA"/>
</dbReference>
<evidence type="ECO:0000256" key="11">
    <source>
        <dbReference type="ARBA" id="ARBA00031995"/>
    </source>
</evidence>
<feature type="transmembrane region" description="Helical" evidence="16">
    <location>
        <begin position="104"/>
        <end position="123"/>
    </location>
</feature>
<evidence type="ECO:0000256" key="8">
    <source>
        <dbReference type="ARBA" id="ARBA00030106"/>
    </source>
</evidence>
<dbReference type="GO" id="GO:0005886">
    <property type="term" value="C:plasma membrane"/>
    <property type="evidence" value="ECO:0007669"/>
    <property type="project" value="UniProtKB-SubCell"/>
</dbReference>
<gene>
    <name evidence="17" type="ORF">HOLleu_13515</name>
</gene>
<dbReference type="Proteomes" id="UP001152320">
    <property type="component" value="Chromosome 5"/>
</dbReference>
<organism evidence="17 18">
    <name type="scientific">Holothuria leucospilota</name>
    <name type="common">Black long sea cucumber</name>
    <name type="synonym">Mertensiothuria leucospilota</name>
    <dbReference type="NCBI Taxonomy" id="206669"/>
    <lineage>
        <taxon>Eukaryota</taxon>
        <taxon>Metazoa</taxon>
        <taxon>Echinodermata</taxon>
        <taxon>Eleutherozoa</taxon>
        <taxon>Echinozoa</taxon>
        <taxon>Holothuroidea</taxon>
        <taxon>Aspidochirotacea</taxon>
        <taxon>Aspidochirotida</taxon>
        <taxon>Holothuriidae</taxon>
        <taxon>Holothuria</taxon>
    </lineage>
</organism>
<dbReference type="GO" id="GO:0020037">
    <property type="term" value="F:heme binding"/>
    <property type="evidence" value="ECO:0007669"/>
    <property type="project" value="InterPro"/>
</dbReference>
<evidence type="ECO:0000256" key="13">
    <source>
        <dbReference type="ARBA" id="ARBA00033347"/>
    </source>
</evidence>
<accession>A0A9Q1CB54</accession>
<keyword evidence="6 16" id="KW-1133">Transmembrane helix</keyword>
<feature type="transmembrane region" description="Helical" evidence="16">
    <location>
        <begin position="12"/>
        <end position="33"/>
    </location>
</feature>
<evidence type="ECO:0000313" key="17">
    <source>
        <dbReference type="EMBL" id="KAJ8042453.1"/>
    </source>
</evidence>
<evidence type="ECO:0000256" key="4">
    <source>
        <dbReference type="ARBA" id="ARBA00022475"/>
    </source>
</evidence>
<dbReference type="AlphaFoldDB" id="A0A9Q1CB54"/>
<evidence type="ECO:0000256" key="9">
    <source>
        <dbReference type="ARBA" id="ARBA00030298"/>
    </source>
</evidence>
<evidence type="ECO:0000256" key="14">
    <source>
        <dbReference type="ARBA" id="ARBA00050017"/>
    </source>
</evidence>
<keyword evidence="4" id="KW-1003">Cell membrane</keyword>